<dbReference type="EMBL" id="FXZE01000014">
    <property type="protein sequence ID" value="SMX95807.1"/>
    <property type="molecule type" value="Genomic_DNA"/>
</dbReference>
<dbReference type="InterPro" id="IPR029058">
    <property type="entry name" value="AB_hydrolase_fold"/>
</dbReference>
<evidence type="ECO:0000313" key="3">
    <source>
        <dbReference type="Proteomes" id="UP000234342"/>
    </source>
</evidence>
<name>A0A2H1K7M1_9MICO</name>
<accession>A0A2H1K7M1</accession>
<dbReference type="SUPFAM" id="SSF53474">
    <property type="entry name" value="alpha/beta-Hydrolases"/>
    <property type="match status" value="1"/>
</dbReference>
<sequence length="257" mass="27050">MKASGAATSADGTELAWKATGTGPALIMIDPILVDRASSPISTLAEQLSEDFTVYRFDRRGKGDSTDAGASTPKREADDLAAVIDDAGLGPEPSVFGFSSGGSLALYAASRGMAMSSLAVVEPPLDLPSTAGIIAEIEALIAEGKNTEAVVRLYRYQGMPEDIIEQMTPFAEGISQNAYTMVYDLSIIEALNVESLSKIDVRTLAVASTSSPQMLRDFGNKLVRYAPAATSVELDGDWHGVPDELLAKAITEFAAPI</sequence>
<proteinExistence type="predicted"/>
<evidence type="ECO:0000313" key="2">
    <source>
        <dbReference type="EMBL" id="SMX95807.1"/>
    </source>
</evidence>
<dbReference type="GO" id="GO:0003824">
    <property type="term" value="F:catalytic activity"/>
    <property type="evidence" value="ECO:0007669"/>
    <property type="project" value="UniProtKB-ARBA"/>
</dbReference>
<protein>
    <submittedName>
        <fullName evidence="2">Pimeloyl-ACP methyl ester carboxylesterase</fullName>
    </submittedName>
</protein>
<dbReference type="AlphaFoldDB" id="A0A2H1K7M1"/>
<organism evidence="2 3">
    <name type="scientific">Brevibacterium antiquum</name>
    <dbReference type="NCBI Taxonomy" id="234835"/>
    <lineage>
        <taxon>Bacteria</taxon>
        <taxon>Bacillati</taxon>
        <taxon>Actinomycetota</taxon>
        <taxon>Actinomycetes</taxon>
        <taxon>Micrococcales</taxon>
        <taxon>Brevibacteriaceae</taxon>
        <taxon>Brevibacterium</taxon>
    </lineage>
</organism>
<reference evidence="3" key="1">
    <citation type="submission" date="2017-03" db="EMBL/GenBank/DDBJ databases">
        <authorList>
            <person name="Monnet C."/>
        </authorList>
    </citation>
    <scope>NUCLEOTIDE SEQUENCE [LARGE SCALE GENOMIC DNA]</scope>
    <source>
        <strain evidence="3">P10</strain>
    </source>
</reference>
<evidence type="ECO:0000259" key="1">
    <source>
        <dbReference type="Pfam" id="PF12697"/>
    </source>
</evidence>
<dbReference type="Proteomes" id="UP000234342">
    <property type="component" value="Unassembled WGS sequence"/>
</dbReference>
<dbReference type="Pfam" id="PF12697">
    <property type="entry name" value="Abhydrolase_6"/>
    <property type="match status" value="1"/>
</dbReference>
<keyword evidence="3" id="KW-1185">Reference proteome</keyword>
<dbReference type="RefSeq" id="WP_180957433.1">
    <property type="nucleotide sequence ID" value="NZ_FXZE01000014.1"/>
</dbReference>
<dbReference type="InterPro" id="IPR000073">
    <property type="entry name" value="AB_hydrolase_1"/>
</dbReference>
<feature type="domain" description="AB hydrolase-1" evidence="1">
    <location>
        <begin position="42"/>
        <end position="241"/>
    </location>
</feature>
<gene>
    <name evidence="2" type="ORF">BANT10_02789</name>
</gene>
<dbReference type="Gene3D" id="3.40.50.1820">
    <property type="entry name" value="alpha/beta hydrolase"/>
    <property type="match status" value="1"/>
</dbReference>